<feature type="disulfide bond" evidence="9">
    <location>
        <begin position="207"/>
        <end position="223"/>
    </location>
</feature>
<evidence type="ECO:0000313" key="12">
    <source>
        <dbReference type="EMBL" id="SFQ30579.1"/>
    </source>
</evidence>
<dbReference type="GO" id="GO:0005576">
    <property type="term" value="C:extracellular region"/>
    <property type="evidence" value="ECO:0007669"/>
    <property type="project" value="InterPro"/>
</dbReference>
<evidence type="ECO:0000256" key="3">
    <source>
        <dbReference type="ARBA" id="ARBA00022729"/>
    </source>
</evidence>
<dbReference type="InterPro" id="IPR001316">
    <property type="entry name" value="Pept_S1A_streptogrisin"/>
</dbReference>
<keyword evidence="5" id="KW-0720">Serine protease</keyword>
<keyword evidence="13" id="KW-1185">Reference proteome</keyword>
<evidence type="ECO:0000256" key="7">
    <source>
        <dbReference type="ARBA" id="ARBA00023157"/>
    </source>
</evidence>
<dbReference type="CDD" id="cd21112">
    <property type="entry name" value="alphaLP-like"/>
    <property type="match status" value="1"/>
</dbReference>
<organism evidence="12 13">
    <name type="scientific">Amycolatopsis arida</name>
    <dbReference type="NCBI Taxonomy" id="587909"/>
    <lineage>
        <taxon>Bacteria</taxon>
        <taxon>Bacillati</taxon>
        <taxon>Actinomycetota</taxon>
        <taxon>Actinomycetes</taxon>
        <taxon>Pseudonocardiales</taxon>
        <taxon>Pseudonocardiaceae</taxon>
        <taxon>Amycolatopsis</taxon>
    </lineage>
</organism>
<dbReference type="Pfam" id="PF02983">
    <property type="entry name" value="Pro_Al_protease"/>
    <property type="match status" value="1"/>
</dbReference>
<dbReference type="AlphaFoldDB" id="A0A1I5XF38"/>
<dbReference type="SUPFAM" id="SSF50494">
    <property type="entry name" value="Trypsin-like serine proteases"/>
    <property type="match status" value="1"/>
</dbReference>
<dbReference type="InterPro" id="IPR009003">
    <property type="entry name" value="Peptidase_S1_PA"/>
</dbReference>
<evidence type="ECO:0000256" key="1">
    <source>
        <dbReference type="ARBA" id="ARBA00007664"/>
    </source>
</evidence>
<dbReference type="Gene3D" id="2.40.10.10">
    <property type="entry name" value="Trypsin-like serine proteases"/>
    <property type="match status" value="2"/>
</dbReference>
<comment type="similarity">
    <text evidence="1">Belongs to the peptidase S1 family.</text>
</comment>
<keyword evidence="7 9" id="KW-1015">Disulfide bond</keyword>
<dbReference type="InterPro" id="IPR035070">
    <property type="entry name" value="Streptogrisin_prodomain"/>
</dbReference>
<dbReference type="PIRSF" id="PIRSF001134">
    <property type="entry name" value="Streptogrisin"/>
    <property type="match status" value="1"/>
</dbReference>
<dbReference type="InterPro" id="IPR004236">
    <property type="entry name" value="Pept_S1_alpha_lytic"/>
</dbReference>
<dbReference type="EMBL" id="FOWW01000006">
    <property type="protein sequence ID" value="SFQ30579.1"/>
    <property type="molecule type" value="Genomic_DNA"/>
</dbReference>
<evidence type="ECO:0000256" key="10">
    <source>
        <dbReference type="SAM" id="SignalP"/>
    </source>
</evidence>
<protein>
    <submittedName>
        <fullName evidence="12">Streptogrisin C</fullName>
    </submittedName>
</protein>
<feature type="active site" description="Charge relay system" evidence="8">
    <location>
        <position position="222"/>
    </location>
</feature>
<feature type="disulfide bond" evidence="9">
    <location>
        <begin position="326"/>
        <end position="357"/>
    </location>
</feature>
<evidence type="ECO:0000256" key="2">
    <source>
        <dbReference type="ARBA" id="ARBA00022670"/>
    </source>
</evidence>
<dbReference type="STRING" id="587909.SAMN05421810_10624"/>
<evidence type="ECO:0000256" key="9">
    <source>
        <dbReference type="PIRSR" id="PIRSR001134-2"/>
    </source>
</evidence>
<dbReference type="RefSeq" id="WP_208325865.1">
    <property type="nucleotide sequence ID" value="NZ_FOWW01000006.1"/>
</dbReference>
<feature type="chain" id="PRO_5011647879" evidence="10">
    <location>
        <begin position="29"/>
        <end position="383"/>
    </location>
</feature>
<feature type="signal peptide" evidence="10">
    <location>
        <begin position="1"/>
        <end position="28"/>
    </location>
</feature>
<dbReference type="PRINTS" id="PR00861">
    <property type="entry name" value="ALYTICPTASE"/>
</dbReference>
<sequence length="383" mass="39839">MSRRLLRLLSVAVPTAALVAAMAIPATAGSVTPETPGTDMFTAYQRDLGLTAEQARARLAGEQRAIAADQRLRAELGNRFVGSWLTDDGSRLVVAVADEADADAVRAAGAVPTVVAHDKATLDAAKAALDRNAETAPESVVSWYVDEQANALVVLAHGYAVGAAERFAADSGAPAGTVRIEATAERPRPLYDVRGGDAYYIDNRTRCSIGFSVQGGFVTAGHCGRVGSTTAGYNRATQGTFQGSSFPGNDYGWVRVNSNWTPQPVVNGYRSGGNVQVRGATEAPVNASVCRSGSTTGWHCGRITARNATVTYPQGRVSGLIRTTVCAEPGDSGGSLVTADRNNAHAQGVTSGGSGNCRSGGTTYFQPVGEILSRYNLRLLTAG</sequence>
<feature type="active site" description="Charge relay system" evidence="8">
    <location>
        <position position="250"/>
    </location>
</feature>
<keyword evidence="4" id="KW-0378">Hydrolase</keyword>
<evidence type="ECO:0000259" key="11">
    <source>
        <dbReference type="Pfam" id="PF02983"/>
    </source>
</evidence>
<feature type="active site" description="Charge relay system" evidence="8">
    <location>
        <position position="332"/>
    </location>
</feature>
<evidence type="ECO:0000256" key="6">
    <source>
        <dbReference type="ARBA" id="ARBA00023145"/>
    </source>
</evidence>
<gene>
    <name evidence="12" type="ORF">SAMN05421810_10624</name>
</gene>
<keyword evidence="3 10" id="KW-0732">Signal</keyword>
<feature type="disulfide bond" evidence="9">
    <location>
        <begin position="290"/>
        <end position="300"/>
    </location>
</feature>
<proteinExistence type="inferred from homology"/>
<dbReference type="GO" id="GO:0006508">
    <property type="term" value="P:proteolysis"/>
    <property type="evidence" value="ECO:0007669"/>
    <property type="project" value="UniProtKB-KW"/>
</dbReference>
<accession>A0A1I5XF38</accession>
<evidence type="ECO:0000256" key="8">
    <source>
        <dbReference type="PIRSR" id="PIRSR001134-1"/>
    </source>
</evidence>
<keyword evidence="6" id="KW-0865">Zymogen</keyword>
<dbReference type="InterPro" id="IPR037295">
    <property type="entry name" value="Alpha-lytic_protease_prodomain"/>
</dbReference>
<keyword evidence="2" id="KW-0645">Protease</keyword>
<reference evidence="13" key="1">
    <citation type="submission" date="2016-10" db="EMBL/GenBank/DDBJ databases">
        <authorList>
            <person name="Varghese N."/>
            <person name="Submissions S."/>
        </authorList>
    </citation>
    <scope>NUCLEOTIDE SEQUENCE [LARGE SCALE GENOMIC DNA]</scope>
    <source>
        <strain evidence="13">CGMCC 4.5579</strain>
    </source>
</reference>
<feature type="domain" description="Peptidase S1A alpha-lytic prodomain" evidence="11">
    <location>
        <begin position="120"/>
        <end position="175"/>
    </location>
</feature>
<dbReference type="SUPFAM" id="SSF54806">
    <property type="entry name" value="Alpha-lytic protease prodomain"/>
    <property type="match status" value="1"/>
</dbReference>
<dbReference type="Proteomes" id="UP000198727">
    <property type="component" value="Unassembled WGS sequence"/>
</dbReference>
<dbReference type="GO" id="GO:0004252">
    <property type="term" value="F:serine-type endopeptidase activity"/>
    <property type="evidence" value="ECO:0007669"/>
    <property type="project" value="InterPro"/>
</dbReference>
<evidence type="ECO:0000256" key="4">
    <source>
        <dbReference type="ARBA" id="ARBA00022801"/>
    </source>
</evidence>
<evidence type="ECO:0000313" key="13">
    <source>
        <dbReference type="Proteomes" id="UP000198727"/>
    </source>
</evidence>
<evidence type="ECO:0000256" key="5">
    <source>
        <dbReference type="ARBA" id="ARBA00022825"/>
    </source>
</evidence>
<name>A0A1I5XF38_9PSEU</name>
<dbReference type="Gene3D" id="3.30.300.50">
    <property type="match status" value="2"/>
</dbReference>
<dbReference type="InterPro" id="IPR043504">
    <property type="entry name" value="Peptidase_S1_PA_chymotrypsin"/>
</dbReference>